<keyword evidence="3 8" id="KW-0418">Kinase</keyword>
<feature type="region of interest" description="Disordered" evidence="6">
    <location>
        <begin position="279"/>
        <end position="373"/>
    </location>
</feature>
<keyword evidence="2 5" id="KW-0547">Nucleotide-binding</keyword>
<keyword evidence="9" id="KW-1185">Reference proteome</keyword>
<evidence type="ECO:0000256" key="3">
    <source>
        <dbReference type="ARBA" id="ARBA00022777"/>
    </source>
</evidence>
<dbReference type="InterPro" id="IPR017441">
    <property type="entry name" value="Protein_kinase_ATP_BS"/>
</dbReference>
<feature type="compositionally biased region" description="Basic and acidic residues" evidence="6">
    <location>
        <begin position="339"/>
        <end position="352"/>
    </location>
</feature>
<dbReference type="SUPFAM" id="SSF56112">
    <property type="entry name" value="Protein kinase-like (PK-like)"/>
    <property type="match status" value="1"/>
</dbReference>
<dbReference type="PROSITE" id="PS50011">
    <property type="entry name" value="PROTEIN_KINASE_DOM"/>
    <property type="match status" value="1"/>
</dbReference>
<evidence type="ECO:0000256" key="2">
    <source>
        <dbReference type="ARBA" id="ARBA00022741"/>
    </source>
</evidence>
<dbReference type="GO" id="GO:0005524">
    <property type="term" value="F:ATP binding"/>
    <property type="evidence" value="ECO:0007669"/>
    <property type="project" value="UniProtKB-UniRule"/>
</dbReference>
<dbReference type="PROSITE" id="PS00107">
    <property type="entry name" value="PROTEIN_KINASE_ATP"/>
    <property type="match status" value="1"/>
</dbReference>
<organism evidence="8 9">
    <name type="scientific">Streptomyces triticirhizae</name>
    <dbReference type="NCBI Taxonomy" id="2483353"/>
    <lineage>
        <taxon>Bacteria</taxon>
        <taxon>Bacillati</taxon>
        <taxon>Actinomycetota</taxon>
        <taxon>Actinomycetes</taxon>
        <taxon>Kitasatosporales</taxon>
        <taxon>Streptomycetaceae</taxon>
        <taxon>Streptomyces</taxon>
    </lineage>
</organism>
<evidence type="ECO:0000256" key="4">
    <source>
        <dbReference type="ARBA" id="ARBA00022840"/>
    </source>
</evidence>
<dbReference type="EMBL" id="RFFJ01000356">
    <property type="protein sequence ID" value="RMI27433.1"/>
    <property type="molecule type" value="Genomic_DNA"/>
</dbReference>
<accession>A0A3M2KT74</accession>
<proteinExistence type="predicted"/>
<evidence type="ECO:0000313" key="9">
    <source>
        <dbReference type="Proteomes" id="UP000278673"/>
    </source>
</evidence>
<feature type="compositionally biased region" description="Low complexity" evidence="6">
    <location>
        <begin position="313"/>
        <end position="326"/>
    </location>
</feature>
<gene>
    <name evidence="8" type="ORF">EBN88_29545</name>
</gene>
<dbReference type="Pfam" id="PF00069">
    <property type="entry name" value="Pkinase"/>
    <property type="match status" value="1"/>
</dbReference>
<comment type="caution">
    <text evidence="8">The sequence shown here is derived from an EMBL/GenBank/DDBJ whole genome shotgun (WGS) entry which is preliminary data.</text>
</comment>
<dbReference type="InterPro" id="IPR000719">
    <property type="entry name" value="Prot_kinase_dom"/>
</dbReference>
<dbReference type="PANTHER" id="PTHR43289:SF34">
    <property type="entry name" value="SERINE_THREONINE-PROTEIN KINASE YBDM-RELATED"/>
    <property type="match status" value="1"/>
</dbReference>
<keyword evidence="8" id="KW-0723">Serine/threonine-protein kinase</keyword>
<dbReference type="InterPro" id="IPR011009">
    <property type="entry name" value="Kinase-like_dom_sf"/>
</dbReference>
<dbReference type="PANTHER" id="PTHR43289">
    <property type="entry name" value="MITOGEN-ACTIVATED PROTEIN KINASE KINASE KINASE 20-RELATED"/>
    <property type="match status" value="1"/>
</dbReference>
<name>A0A3M2KT74_9ACTN</name>
<feature type="binding site" evidence="5">
    <location>
        <position position="43"/>
    </location>
    <ligand>
        <name>ATP</name>
        <dbReference type="ChEBI" id="CHEBI:30616"/>
    </ligand>
</feature>
<dbReference type="RefSeq" id="WP_147472910.1">
    <property type="nucleotide sequence ID" value="NZ_RFFJ01000356.1"/>
</dbReference>
<feature type="compositionally biased region" description="Gly residues" evidence="6">
    <location>
        <begin position="327"/>
        <end position="336"/>
    </location>
</feature>
<dbReference type="GO" id="GO:0004674">
    <property type="term" value="F:protein serine/threonine kinase activity"/>
    <property type="evidence" value="ECO:0007669"/>
    <property type="project" value="UniProtKB-KW"/>
</dbReference>
<evidence type="ECO:0000313" key="8">
    <source>
        <dbReference type="EMBL" id="RMI27433.1"/>
    </source>
</evidence>
<dbReference type="Gene3D" id="1.10.510.10">
    <property type="entry name" value="Transferase(Phosphotransferase) domain 1"/>
    <property type="match status" value="1"/>
</dbReference>
<evidence type="ECO:0000259" key="7">
    <source>
        <dbReference type="PROSITE" id="PS50011"/>
    </source>
</evidence>
<keyword evidence="1" id="KW-0808">Transferase</keyword>
<dbReference type="Proteomes" id="UP000278673">
    <property type="component" value="Unassembled WGS sequence"/>
</dbReference>
<evidence type="ECO:0000256" key="5">
    <source>
        <dbReference type="PROSITE-ProRule" id="PRU10141"/>
    </source>
</evidence>
<reference evidence="8 9" key="1">
    <citation type="submission" date="2018-10" db="EMBL/GenBank/DDBJ databases">
        <title>Isolation, diversity and antifungal activity of actinobacteria from wheat.</title>
        <authorList>
            <person name="Han C."/>
        </authorList>
    </citation>
    <scope>NUCLEOTIDE SEQUENCE [LARGE SCALE GENOMIC DNA]</scope>
    <source>
        <strain evidence="8 9">NEAU-YY642</strain>
    </source>
</reference>
<keyword evidence="4 5" id="KW-0067">ATP-binding</keyword>
<feature type="non-terminal residue" evidence="8">
    <location>
        <position position="373"/>
    </location>
</feature>
<dbReference type="AlphaFoldDB" id="A0A3M2KT74"/>
<sequence length="373" mass="37853">MRELTPADPRRVGSHLLLRRLGEGRSGVVYLACSPRGEPAALKLIRSAYAFDPAFRARFAADVAAARHVRARRLVTVAAADTAGGTVWAAYPYVAGPTLEEAVAGHGPLPPRTVGALGALLAEALAAVHAAGLCHRDVRPGHVQLTLDGPRLTGFGGSGTRIGPPGFLSPEQAVGGAIPVGPPSDVFALGCLLTYAATGRGPFGDGTPRELLRRAAFEPPELADVPRGLLEVVGACLHRDPLLRPSARDLARELAPPVGTGWLPGPLAREVAARYAAPLPRPASHEPTAADQGPGGGLDGPEGPDGLAGPGGPALEPAGGIPALGPAAGGGAGTGELSGRQHRESRESREEPGAPAPARESEDAPGTHPHTAS</sequence>
<protein>
    <submittedName>
        <fullName evidence="8">Serine/threonine protein kinase</fullName>
    </submittedName>
</protein>
<feature type="domain" description="Protein kinase" evidence="7">
    <location>
        <begin position="15"/>
        <end position="263"/>
    </location>
</feature>
<evidence type="ECO:0000256" key="1">
    <source>
        <dbReference type="ARBA" id="ARBA00022679"/>
    </source>
</evidence>
<dbReference type="Gene3D" id="3.30.200.20">
    <property type="entry name" value="Phosphorylase Kinase, domain 1"/>
    <property type="match status" value="1"/>
</dbReference>
<evidence type="ECO:0000256" key="6">
    <source>
        <dbReference type="SAM" id="MobiDB-lite"/>
    </source>
</evidence>